<dbReference type="EMBL" id="JANBUW010000145">
    <property type="protein sequence ID" value="KAJ2848655.1"/>
    <property type="molecule type" value="Genomic_DNA"/>
</dbReference>
<dbReference type="GO" id="GO:0090730">
    <property type="term" value="C:Las1 complex"/>
    <property type="evidence" value="ECO:0007669"/>
    <property type="project" value="InterPro"/>
</dbReference>
<dbReference type="InterPro" id="IPR007174">
    <property type="entry name" value="Las1"/>
</dbReference>
<evidence type="ECO:0000313" key="2">
    <source>
        <dbReference type="Proteomes" id="UP001139887"/>
    </source>
</evidence>
<proteinExistence type="predicted"/>
<dbReference type="PANTHER" id="PTHR15002:SF0">
    <property type="entry name" value="RIBOSOMAL BIOGENESIS PROTEIN LAS1L"/>
    <property type="match status" value="1"/>
</dbReference>
<evidence type="ECO:0000313" key="1">
    <source>
        <dbReference type="EMBL" id="KAJ2848655.1"/>
    </source>
</evidence>
<sequence>MTRVPKIVPWTSTEEYVGVGECLYSQELSEQKRGVAVVKAWRARARVPPAIDATANLVEAMIADHELGVSISQLRHMYSMVLIRFVNSIVDLEQKGVYAQSMASLASRIGMPAWFVELRHACTHEQIPSLAVLRSTCTQALHWLDDYYWKKQSRTLPADTMDRIRAATSDYILAYQAVKSLTHGSGADAPEAVAFETAKASLKKLLEVLHSDAMRLYVVPVLLEPGFLVPEDKRQRAKFPECAMPPGLTRQWTSLFRLLSEVWSESLIYEELLAGILSALLPESSELGIFETSEAVLSTSHAAMLVAWIRWILAKHYTPDNAESSTVSIDSLLETCLRNPGYYSRAVLKVVSEIDSRLKRELKPFVDFMGKALAALVAADSKPKKNVTFSEAALKEEENMMQQRLNSVLGPGTESMDIDAALPDPSVPGVQPAANRWSLVPYDLWSPCPIGTLSDGNIPALDLPAYLDDIPLKMEV</sequence>
<dbReference type="Pfam" id="PF04031">
    <property type="entry name" value="Las1"/>
    <property type="match status" value="1"/>
</dbReference>
<dbReference type="GO" id="GO:0000470">
    <property type="term" value="P:maturation of LSU-rRNA"/>
    <property type="evidence" value="ECO:0007669"/>
    <property type="project" value="TreeGrafter"/>
</dbReference>
<dbReference type="GO" id="GO:0030687">
    <property type="term" value="C:preribosome, large subunit precursor"/>
    <property type="evidence" value="ECO:0007669"/>
    <property type="project" value="TreeGrafter"/>
</dbReference>
<reference evidence="1" key="1">
    <citation type="submission" date="2022-07" db="EMBL/GenBank/DDBJ databases">
        <title>Phylogenomic reconstructions and comparative analyses of Kickxellomycotina fungi.</title>
        <authorList>
            <person name="Reynolds N.K."/>
            <person name="Stajich J.E."/>
            <person name="Barry K."/>
            <person name="Grigoriev I.V."/>
            <person name="Crous P."/>
            <person name="Smith M.E."/>
        </authorList>
    </citation>
    <scope>NUCLEOTIDE SEQUENCE</scope>
    <source>
        <strain evidence="1">NRRL 1566</strain>
    </source>
</reference>
<gene>
    <name evidence="1" type="primary">LAS1</name>
    <name evidence="1" type="ORF">IWW36_003170</name>
</gene>
<comment type="caution">
    <text evidence="1">The sequence shown here is derived from an EMBL/GenBank/DDBJ whole genome shotgun (WGS) entry which is preliminary data.</text>
</comment>
<dbReference type="Proteomes" id="UP001139887">
    <property type="component" value="Unassembled WGS sequence"/>
</dbReference>
<dbReference type="GO" id="GO:0004519">
    <property type="term" value="F:endonuclease activity"/>
    <property type="evidence" value="ECO:0007669"/>
    <property type="project" value="InterPro"/>
</dbReference>
<dbReference type="OrthoDB" id="10263222at2759"/>
<dbReference type="AlphaFoldDB" id="A0A9W8I5U5"/>
<name>A0A9W8I5U5_9FUNG</name>
<protein>
    <submittedName>
        <fullName evidence="1">rRNA-processing protein las1</fullName>
    </submittedName>
</protein>
<accession>A0A9W8I5U5</accession>
<keyword evidence="2" id="KW-1185">Reference proteome</keyword>
<dbReference type="GO" id="GO:0000460">
    <property type="term" value="P:maturation of 5.8S rRNA"/>
    <property type="evidence" value="ECO:0007669"/>
    <property type="project" value="TreeGrafter"/>
</dbReference>
<organism evidence="1 2">
    <name type="scientific">Coemansia brasiliensis</name>
    <dbReference type="NCBI Taxonomy" id="2650707"/>
    <lineage>
        <taxon>Eukaryota</taxon>
        <taxon>Fungi</taxon>
        <taxon>Fungi incertae sedis</taxon>
        <taxon>Zoopagomycota</taxon>
        <taxon>Kickxellomycotina</taxon>
        <taxon>Kickxellomycetes</taxon>
        <taxon>Kickxellales</taxon>
        <taxon>Kickxellaceae</taxon>
        <taxon>Coemansia</taxon>
    </lineage>
</organism>
<dbReference type="PANTHER" id="PTHR15002">
    <property type="entry name" value="RIBOSOMAL BIOGENESIS PROTEIN LAS1L"/>
    <property type="match status" value="1"/>
</dbReference>